<sequence length="311" mass="34115">MEDWRIMLQKSSMYGILADYYTYTNPEMHIHYYKKYLHCVEMLAAYVKHYGDPYEQNNPSPAAIQPYQQGPYAPNAPNAPGAAQGANLMPPMPAMNMPYGNMPIHPMHGMQMSPHMVNRMEMARIRVLHASPDAPAVDVYANGKKVASGLKYKQVTDYMPVPPGDYQVEVFPAGEKQKPVLSQQVQVSPGNTYTVAAANKLADLKLIAYLDEPFVAPGLSKLRFIHLAPDAPAVDVALKKGNVVFSNISFGGSSAYAPLQPNRYDFEVRAAGTQQSVLDVPQVNLEAKGYTIVAVGLLKGKPALDAILLYG</sequence>
<dbReference type="EMBL" id="JBHUMM010000007">
    <property type="protein sequence ID" value="MFD2670862.1"/>
    <property type="molecule type" value="Genomic_DNA"/>
</dbReference>
<organism evidence="2 3">
    <name type="scientific">Marinicrinis sediminis</name>
    <dbReference type="NCBI Taxonomy" id="1652465"/>
    <lineage>
        <taxon>Bacteria</taxon>
        <taxon>Bacillati</taxon>
        <taxon>Bacillota</taxon>
        <taxon>Bacilli</taxon>
        <taxon>Bacillales</taxon>
        <taxon>Paenibacillaceae</taxon>
    </lineage>
</organism>
<feature type="domain" description="DUF4397" evidence="1">
    <location>
        <begin position="123"/>
        <end position="237"/>
    </location>
</feature>
<reference evidence="3" key="1">
    <citation type="journal article" date="2019" name="Int. J. Syst. Evol. Microbiol.">
        <title>The Global Catalogue of Microorganisms (GCM) 10K type strain sequencing project: providing services to taxonomists for standard genome sequencing and annotation.</title>
        <authorList>
            <consortium name="The Broad Institute Genomics Platform"/>
            <consortium name="The Broad Institute Genome Sequencing Center for Infectious Disease"/>
            <person name="Wu L."/>
            <person name="Ma J."/>
        </authorList>
    </citation>
    <scope>NUCLEOTIDE SEQUENCE [LARGE SCALE GENOMIC DNA]</scope>
    <source>
        <strain evidence="3">KCTC 33676</strain>
    </source>
</reference>
<gene>
    <name evidence="2" type="ORF">ACFSUC_04480</name>
</gene>
<dbReference type="RefSeq" id="WP_379928288.1">
    <property type="nucleotide sequence ID" value="NZ_JBHUMM010000007.1"/>
</dbReference>
<dbReference type="Pfam" id="PF14344">
    <property type="entry name" value="DUF4397"/>
    <property type="match status" value="1"/>
</dbReference>
<evidence type="ECO:0000313" key="2">
    <source>
        <dbReference type="EMBL" id="MFD2670862.1"/>
    </source>
</evidence>
<keyword evidence="3" id="KW-1185">Reference proteome</keyword>
<accession>A0ABW5R6Z4</accession>
<evidence type="ECO:0000259" key="1">
    <source>
        <dbReference type="Pfam" id="PF14344"/>
    </source>
</evidence>
<dbReference type="Proteomes" id="UP001597497">
    <property type="component" value="Unassembled WGS sequence"/>
</dbReference>
<dbReference type="InterPro" id="IPR025510">
    <property type="entry name" value="DUF4397"/>
</dbReference>
<protein>
    <submittedName>
        <fullName evidence="2">DUF4397 domain-containing protein</fullName>
    </submittedName>
</protein>
<name>A0ABW5R6Z4_9BACL</name>
<comment type="caution">
    <text evidence="2">The sequence shown here is derived from an EMBL/GenBank/DDBJ whole genome shotgun (WGS) entry which is preliminary data.</text>
</comment>
<proteinExistence type="predicted"/>
<evidence type="ECO:0000313" key="3">
    <source>
        <dbReference type="Proteomes" id="UP001597497"/>
    </source>
</evidence>